<dbReference type="AlphaFoldDB" id="A0A5A9P098"/>
<dbReference type="GO" id="GO:0045597">
    <property type="term" value="P:positive regulation of cell differentiation"/>
    <property type="evidence" value="ECO:0007669"/>
    <property type="project" value="UniProtKB-ARBA"/>
</dbReference>
<evidence type="ECO:0000313" key="16">
    <source>
        <dbReference type="Proteomes" id="UP000324632"/>
    </source>
</evidence>
<dbReference type="PANTHER" id="PTHR12916:SF9">
    <property type="entry name" value="NEUROGENIC LOCUS NOTCH HOMOLOG PROTEIN 1-RELATED"/>
    <property type="match status" value="1"/>
</dbReference>
<keyword evidence="6" id="KW-0677">Repeat</keyword>
<keyword evidence="5" id="KW-0732">Signal</keyword>
<comment type="caution">
    <text evidence="12">Lacks conserved residue(s) required for the propagation of feature annotation.</text>
</comment>
<evidence type="ECO:0000256" key="2">
    <source>
        <dbReference type="ARBA" id="ARBA00022475"/>
    </source>
</evidence>
<dbReference type="PROSITE" id="PS01187">
    <property type="entry name" value="EGF_CA"/>
    <property type="match status" value="2"/>
</dbReference>
<accession>A0A5A9P098</accession>
<dbReference type="EMBL" id="SOYY01000012">
    <property type="protein sequence ID" value="KAA0714439.1"/>
    <property type="molecule type" value="Genomic_DNA"/>
</dbReference>
<dbReference type="InterPro" id="IPR009030">
    <property type="entry name" value="Growth_fac_rcpt_cys_sf"/>
</dbReference>
<feature type="region of interest" description="Disordered" evidence="13">
    <location>
        <begin position="1"/>
        <end position="22"/>
    </location>
</feature>
<evidence type="ECO:0000313" key="15">
    <source>
        <dbReference type="EMBL" id="KAA0714439.1"/>
    </source>
</evidence>
<dbReference type="SUPFAM" id="SSF57184">
    <property type="entry name" value="Growth factor receptor domain"/>
    <property type="match status" value="1"/>
</dbReference>
<dbReference type="Proteomes" id="UP000324632">
    <property type="component" value="Chromosome 12"/>
</dbReference>
<evidence type="ECO:0000256" key="4">
    <source>
        <dbReference type="ARBA" id="ARBA00022692"/>
    </source>
</evidence>
<comment type="subcellular location">
    <subcellularLocation>
        <location evidence="1">Cell membrane</location>
        <topology evidence="1">Single-pass type I membrane protein</topology>
    </subcellularLocation>
</comment>
<dbReference type="SMART" id="SM00181">
    <property type="entry name" value="EGF"/>
    <property type="match status" value="3"/>
</dbReference>
<feature type="disulfide bond" evidence="12">
    <location>
        <begin position="177"/>
        <end position="186"/>
    </location>
</feature>
<dbReference type="SMART" id="SM00179">
    <property type="entry name" value="EGF_CA"/>
    <property type="match status" value="3"/>
</dbReference>
<dbReference type="InterPro" id="IPR001881">
    <property type="entry name" value="EGF-like_Ca-bd_dom"/>
</dbReference>
<evidence type="ECO:0000256" key="11">
    <source>
        <dbReference type="ARBA" id="ARBA00023180"/>
    </source>
</evidence>
<dbReference type="SUPFAM" id="SSF57196">
    <property type="entry name" value="EGF/Laminin"/>
    <property type="match status" value="2"/>
</dbReference>
<evidence type="ECO:0000256" key="10">
    <source>
        <dbReference type="ARBA" id="ARBA00023157"/>
    </source>
</evidence>
<feature type="domain" description="EGF-like" evidence="14">
    <location>
        <begin position="151"/>
        <end position="187"/>
    </location>
</feature>
<feature type="compositionally biased region" description="Polar residues" evidence="13">
    <location>
        <begin position="1"/>
        <end position="13"/>
    </location>
</feature>
<keyword evidence="8" id="KW-1133">Transmembrane helix</keyword>
<dbReference type="FunFam" id="2.10.25.10:FF:000391">
    <property type="entry name" value="Weary, isoform C"/>
    <property type="match status" value="1"/>
</dbReference>
<dbReference type="InterPro" id="IPR000742">
    <property type="entry name" value="EGF"/>
</dbReference>
<evidence type="ECO:0000256" key="3">
    <source>
        <dbReference type="ARBA" id="ARBA00022536"/>
    </source>
</evidence>
<keyword evidence="3 12" id="KW-0245">EGF-like domain</keyword>
<dbReference type="PRINTS" id="PR00010">
    <property type="entry name" value="EGFBLOOD"/>
</dbReference>
<reference evidence="15 16" key="1">
    <citation type="journal article" date="2019" name="Mol. Ecol. Resour.">
        <title>Chromosome-level genome assembly of Triplophysa tibetana, a fish adapted to the harsh high-altitude environment of the Tibetan Plateau.</title>
        <authorList>
            <person name="Yang X."/>
            <person name="Liu H."/>
            <person name="Ma Z."/>
            <person name="Zou Y."/>
            <person name="Zou M."/>
            <person name="Mao Y."/>
            <person name="Li X."/>
            <person name="Wang H."/>
            <person name="Chen T."/>
            <person name="Wang W."/>
            <person name="Yang R."/>
        </authorList>
    </citation>
    <scope>NUCLEOTIDE SEQUENCE [LARGE SCALE GENOMIC DNA]</scope>
    <source>
        <strain evidence="15">TTIB1903HZAU</strain>
        <tissue evidence="15">Muscle</tissue>
    </source>
</reference>
<protein>
    <recommendedName>
        <fullName evidence="14">EGF-like domain-containing protein</fullName>
    </recommendedName>
</protein>
<keyword evidence="4" id="KW-0812">Transmembrane</keyword>
<dbReference type="InterPro" id="IPR018097">
    <property type="entry name" value="EGF_Ca-bd_CS"/>
</dbReference>
<proteinExistence type="predicted"/>
<feature type="disulfide bond" evidence="12">
    <location>
        <begin position="101"/>
        <end position="110"/>
    </location>
</feature>
<dbReference type="PANTHER" id="PTHR12916">
    <property type="entry name" value="CYTOCHROME C OXIDASE POLYPEPTIDE VIC-2"/>
    <property type="match status" value="1"/>
</dbReference>
<evidence type="ECO:0000256" key="7">
    <source>
        <dbReference type="ARBA" id="ARBA00022837"/>
    </source>
</evidence>
<name>A0A5A9P098_9TELE</name>
<evidence type="ECO:0000256" key="5">
    <source>
        <dbReference type="ARBA" id="ARBA00022729"/>
    </source>
</evidence>
<keyword evidence="2" id="KW-1003">Cell membrane</keyword>
<dbReference type="CDD" id="cd00054">
    <property type="entry name" value="EGF_CA"/>
    <property type="match status" value="3"/>
</dbReference>
<evidence type="ECO:0000256" key="8">
    <source>
        <dbReference type="ARBA" id="ARBA00022989"/>
    </source>
</evidence>
<keyword evidence="9" id="KW-0472">Membrane</keyword>
<dbReference type="PROSITE" id="PS01186">
    <property type="entry name" value="EGF_2"/>
    <property type="match status" value="3"/>
</dbReference>
<evidence type="ECO:0000256" key="12">
    <source>
        <dbReference type="PROSITE-ProRule" id="PRU00076"/>
    </source>
</evidence>
<dbReference type="GO" id="GO:0007219">
    <property type="term" value="P:Notch signaling pathway"/>
    <property type="evidence" value="ECO:0007669"/>
    <property type="project" value="TreeGrafter"/>
</dbReference>
<dbReference type="Pfam" id="PF00008">
    <property type="entry name" value="EGF"/>
    <property type="match status" value="3"/>
</dbReference>
<feature type="disulfide bond" evidence="12">
    <location>
        <begin position="139"/>
        <end position="148"/>
    </location>
</feature>
<dbReference type="PROSITE" id="PS00022">
    <property type="entry name" value="EGF_1"/>
    <property type="match status" value="2"/>
</dbReference>
<evidence type="ECO:0000256" key="13">
    <source>
        <dbReference type="SAM" id="MobiDB-lite"/>
    </source>
</evidence>
<dbReference type="PROSITE" id="PS50026">
    <property type="entry name" value="EGF_3"/>
    <property type="match status" value="3"/>
</dbReference>
<evidence type="ECO:0000259" key="14">
    <source>
        <dbReference type="PROSITE" id="PS50026"/>
    </source>
</evidence>
<dbReference type="InterPro" id="IPR000152">
    <property type="entry name" value="EGF-type_Asp/Asn_hydroxyl_site"/>
</dbReference>
<dbReference type="Gene3D" id="2.10.25.10">
    <property type="entry name" value="Laminin"/>
    <property type="match status" value="4"/>
</dbReference>
<dbReference type="GO" id="GO:0005112">
    <property type="term" value="F:Notch binding"/>
    <property type="evidence" value="ECO:0007669"/>
    <property type="project" value="TreeGrafter"/>
</dbReference>
<dbReference type="GO" id="GO:1901222">
    <property type="term" value="P:regulation of non-canonical NF-kappaB signal transduction"/>
    <property type="evidence" value="ECO:0007669"/>
    <property type="project" value="UniProtKB-ARBA"/>
</dbReference>
<feature type="domain" description="EGF-like" evidence="14">
    <location>
        <begin position="75"/>
        <end position="111"/>
    </location>
</feature>
<evidence type="ECO:0000256" key="1">
    <source>
        <dbReference type="ARBA" id="ARBA00004251"/>
    </source>
</evidence>
<dbReference type="FunFam" id="2.10.25.10:FF:000472">
    <property type="entry name" value="Uncharacterized protein, isoform A"/>
    <property type="match status" value="1"/>
</dbReference>
<keyword evidence="11" id="KW-0325">Glycoprotein</keyword>
<keyword evidence="10 12" id="KW-1015">Disulfide bond</keyword>
<organism evidence="15 16">
    <name type="scientific">Triplophysa tibetana</name>
    <dbReference type="NCBI Taxonomy" id="1572043"/>
    <lineage>
        <taxon>Eukaryota</taxon>
        <taxon>Metazoa</taxon>
        <taxon>Chordata</taxon>
        <taxon>Craniata</taxon>
        <taxon>Vertebrata</taxon>
        <taxon>Euteleostomi</taxon>
        <taxon>Actinopterygii</taxon>
        <taxon>Neopterygii</taxon>
        <taxon>Teleostei</taxon>
        <taxon>Ostariophysi</taxon>
        <taxon>Cypriniformes</taxon>
        <taxon>Nemacheilidae</taxon>
        <taxon>Triplophysa</taxon>
    </lineage>
</organism>
<dbReference type="GO" id="GO:0005886">
    <property type="term" value="C:plasma membrane"/>
    <property type="evidence" value="ECO:0007669"/>
    <property type="project" value="UniProtKB-SubCell"/>
</dbReference>
<dbReference type="FunFam" id="2.10.25.10:FF:000031">
    <property type="entry name" value="neurogenic locus notch homolog protein 3"/>
    <property type="match status" value="1"/>
</dbReference>
<sequence>MTPVNTPTAQTASALREQRTTPACVRTASADPLHAQHQRVPEQPVHGHQKTIVLMALMDIPSLSSGYSGDDCQTRVRDCTDDPCFNNATCVWTRDGYECQCVGGFEGQHCEEDIDECLSQPCRNGAICVDGIDVYQCYCVPGFQGYHCEIDINECASQPCENNGTCVNERDRYICECLNGFKATPCQNGATCHDHVGLHLRMLPGYEGINCELNIDECDSSPCLNAGRWVDLVNRILFWLYGLRMTWMMN</sequence>
<gene>
    <name evidence="15" type="ORF">E1301_Tti020545</name>
</gene>
<evidence type="ECO:0000256" key="6">
    <source>
        <dbReference type="ARBA" id="ARBA00022737"/>
    </source>
</evidence>
<evidence type="ECO:0000256" key="9">
    <source>
        <dbReference type="ARBA" id="ARBA00023136"/>
    </source>
</evidence>
<dbReference type="FunFam" id="2.10.25.10:FF:000143">
    <property type="entry name" value="Protein crumbs 1"/>
    <property type="match status" value="1"/>
</dbReference>
<feature type="domain" description="EGF-like" evidence="14">
    <location>
        <begin position="113"/>
        <end position="149"/>
    </location>
</feature>
<dbReference type="GO" id="GO:0060218">
    <property type="term" value="P:hematopoietic stem cell differentiation"/>
    <property type="evidence" value="ECO:0007669"/>
    <property type="project" value="UniProtKB-ARBA"/>
</dbReference>
<keyword evidence="7" id="KW-0106">Calcium</keyword>
<keyword evidence="16" id="KW-1185">Reference proteome</keyword>
<comment type="caution">
    <text evidence="15">The sequence shown here is derived from an EMBL/GenBank/DDBJ whole genome shotgun (WGS) entry which is preliminary data.</text>
</comment>
<dbReference type="GO" id="GO:0005509">
    <property type="term" value="F:calcium ion binding"/>
    <property type="evidence" value="ECO:0007669"/>
    <property type="project" value="InterPro"/>
</dbReference>
<dbReference type="PROSITE" id="PS00010">
    <property type="entry name" value="ASX_HYDROXYL"/>
    <property type="match status" value="2"/>
</dbReference>